<keyword evidence="2" id="KW-0472">Membrane</keyword>
<gene>
    <name evidence="4" type="ORF">KQX62_19845</name>
</gene>
<feature type="compositionally biased region" description="Low complexity" evidence="1">
    <location>
        <begin position="270"/>
        <end position="286"/>
    </location>
</feature>
<name>A0AAX3DVT5_RHOPL</name>
<dbReference type="Pfam" id="PF02470">
    <property type="entry name" value="MlaD"/>
    <property type="match status" value="1"/>
</dbReference>
<dbReference type="PANTHER" id="PTHR36698">
    <property type="entry name" value="BLL5892 PROTEIN"/>
    <property type="match status" value="1"/>
</dbReference>
<evidence type="ECO:0000313" key="4">
    <source>
        <dbReference type="EMBL" id="UYO38951.1"/>
    </source>
</evidence>
<evidence type="ECO:0000256" key="1">
    <source>
        <dbReference type="SAM" id="MobiDB-lite"/>
    </source>
</evidence>
<dbReference type="RefSeq" id="WP_107356645.1">
    <property type="nucleotide sequence ID" value="NZ_CP019967.1"/>
</dbReference>
<organism evidence="4 5">
    <name type="scientific">Rhodopseudomonas palustris</name>
    <dbReference type="NCBI Taxonomy" id="1076"/>
    <lineage>
        <taxon>Bacteria</taxon>
        <taxon>Pseudomonadati</taxon>
        <taxon>Pseudomonadota</taxon>
        <taxon>Alphaproteobacteria</taxon>
        <taxon>Hyphomicrobiales</taxon>
        <taxon>Nitrobacteraceae</taxon>
        <taxon>Rhodopseudomonas</taxon>
    </lineage>
</organism>
<dbReference type="AlphaFoldDB" id="A0AAX3DVT5"/>
<evidence type="ECO:0000313" key="5">
    <source>
        <dbReference type="Proteomes" id="UP001163166"/>
    </source>
</evidence>
<evidence type="ECO:0000259" key="3">
    <source>
        <dbReference type="Pfam" id="PF02470"/>
    </source>
</evidence>
<dbReference type="Proteomes" id="UP001163166">
    <property type="component" value="Chromosome"/>
</dbReference>
<dbReference type="PANTHER" id="PTHR36698:SF2">
    <property type="entry name" value="MCE_MLAD DOMAIN-CONTAINING PROTEIN"/>
    <property type="match status" value="1"/>
</dbReference>
<reference evidence="4" key="1">
    <citation type="journal article" date="2022" name="Biol. Control">
        <title>In silico genomic analysis of Rhodopseudomonas palustris strains revealed potential biocontrol agents and crop yield enhancers.</title>
        <authorList>
            <person name="Surachat K."/>
            <person name="Kantachote D."/>
            <person name="Deachamag P."/>
            <person name="Wonglapsuwan M."/>
        </authorList>
    </citation>
    <scope>NUCLEOTIDE SEQUENCE</scope>
    <source>
        <strain evidence="4">TLS06</strain>
    </source>
</reference>
<feature type="domain" description="Mce/MlaD" evidence="3">
    <location>
        <begin position="42"/>
        <end position="114"/>
    </location>
</feature>
<dbReference type="EMBL" id="CP076676">
    <property type="protein sequence ID" value="UYO38951.1"/>
    <property type="molecule type" value="Genomic_DNA"/>
</dbReference>
<evidence type="ECO:0000256" key="2">
    <source>
        <dbReference type="SAM" id="Phobius"/>
    </source>
</evidence>
<proteinExistence type="predicted"/>
<feature type="region of interest" description="Disordered" evidence="1">
    <location>
        <begin position="265"/>
        <end position="297"/>
    </location>
</feature>
<keyword evidence="2" id="KW-0812">Transmembrane</keyword>
<feature type="transmembrane region" description="Helical" evidence="2">
    <location>
        <begin position="7"/>
        <end position="28"/>
    </location>
</feature>
<accession>A0AAX3DVT5</accession>
<sequence length="297" mass="31827">METRANYFLIGTFTLAVIAAAFGFVLWFQSLHTTKARSPLRVVFEGAASGLRNGGSVNFNGVRVGEVVSVKLDNPRRVVALAMVENTAPIRKDTQVGLEFQGLTGVAAISLKGGSETAPPVPLDDDGTPVLTADPELLQDISESIKATLRNVNRLVSENQESVKTSLENLQTFTSSLARSSDKIDSIMSRVDGVIAKTDSVMQGIDALAGGKDGGELFQAVKSFRELADNLDKRSGALILDGRRTLADISRAVNNFDRNPTRVLFGPSNTAQQEQPAAAPPTAARAEQPRPPRRRAQ</sequence>
<dbReference type="InterPro" id="IPR003399">
    <property type="entry name" value="Mce/MlaD"/>
</dbReference>
<protein>
    <submittedName>
        <fullName evidence="4">MCE family protein</fullName>
    </submittedName>
</protein>
<keyword evidence="2" id="KW-1133">Transmembrane helix</keyword>